<dbReference type="InterPro" id="IPR003488">
    <property type="entry name" value="DprA"/>
</dbReference>
<feature type="domain" description="Smf/DprA SLOG" evidence="2">
    <location>
        <begin position="79"/>
        <end position="286"/>
    </location>
</feature>
<proteinExistence type="inferred from homology"/>
<dbReference type="Proteomes" id="UP000001411">
    <property type="component" value="Chromosome"/>
</dbReference>
<dbReference type="GO" id="GO:0009294">
    <property type="term" value="P:DNA-mediated transformation"/>
    <property type="evidence" value="ECO:0007669"/>
    <property type="project" value="InterPro"/>
</dbReference>
<dbReference type="RefSeq" id="WP_001829468.1">
    <property type="nucleotide sequence ID" value="NC_004461.1"/>
</dbReference>
<evidence type="ECO:0000256" key="1">
    <source>
        <dbReference type="ARBA" id="ARBA00006525"/>
    </source>
</evidence>
<accession>A0A0H2VFZ6</accession>
<dbReference type="GeneID" id="50018939"/>
<sequence>MIQHTMLKLYWANFTTAQLHHLTSTYPDFLSENVFHQHDMIKRWLTERNSERLWNKYERFKELKLMDIIKEMKKANVSFTTYFDDNYPSLCKEMYDYPYVIFYKGNPQFFNHSHSLAVIGSRNATQYTSQSLNYLFPSFRQLNMAIVSGLARGADSVAHQTALKYLLPTIGVLGFGHCYHYPKATLNLRTKVERNGLVISEYPPFSPISKHKFPERNRLISGLSRGVLITEAEERSGSQITIDCALEQNRNVYVLPGSMFNKMTKGNLRRINEGAQVVIDESSILYDYLF</sequence>
<dbReference type="KEGG" id="sep:SE_0925"/>
<dbReference type="NCBIfam" id="TIGR00732">
    <property type="entry name" value="dprA"/>
    <property type="match status" value="1"/>
</dbReference>
<reference evidence="3 4" key="1">
    <citation type="journal article" date="2003" name="Mol. Microbiol.">
        <title>Genome-based analysis of virulence genes in a non-biofilm-forming Staphylococcus epidermidis strain (ATCC 12228).</title>
        <authorList>
            <person name="Zhang Y.Q."/>
            <person name="Ren S.X."/>
            <person name="Li H.L."/>
            <person name="Wang Y.X."/>
            <person name="Fu G."/>
            <person name="Yang J."/>
            <person name="Qin Z.Q."/>
            <person name="Miao Y.G."/>
            <person name="Wang W.Y."/>
            <person name="Chen R.S."/>
            <person name="Shen Y."/>
            <person name="Chen Z."/>
            <person name="Yuan Z.H."/>
            <person name="Zhao G.P."/>
            <person name="Qu D."/>
            <person name="Danchin A."/>
            <person name="Wen Y.M."/>
        </authorList>
    </citation>
    <scope>NUCLEOTIDE SEQUENCE [LARGE SCALE GENOMIC DNA]</scope>
    <source>
        <strain evidence="4">ATCC 12228 / FDA PCI 1200</strain>
    </source>
</reference>
<dbReference type="PANTHER" id="PTHR43022:SF1">
    <property type="entry name" value="PROTEIN SMF"/>
    <property type="match status" value="1"/>
</dbReference>
<evidence type="ECO:0000313" key="4">
    <source>
        <dbReference type="Proteomes" id="UP000001411"/>
    </source>
</evidence>
<dbReference type="eggNOG" id="COG0758">
    <property type="taxonomic scope" value="Bacteria"/>
</dbReference>
<dbReference type="PANTHER" id="PTHR43022">
    <property type="entry name" value="PROTEIN SMF"/>
    <property type="match status" value="1"/>
</dbReference>
<dbReference type="Pfam" id="PF02481">
    <property type="entry name" value="DNA_processg_A"/>
    <property type="match status" value="1"/>
</dbReference>
<evidence type="ECO:0000259" key="2">
    <source>
        <dbReference type="Pfam" id="PF02481"/>
    </source>
</evidence>
<dbReference type="OrthoDB" id="9785707at2"/>
<dbReference type="EMBL" id="AE015929">
    <property type="protein sequence ID" value="AAO04522.1"/>
    <property type="molecule type" value="Genomic_DNA"/>
</dbReference>
<organism evidence="3 4">
    <name type="scientific">Staphylococcus epidermidis (strain ATCC 12228 / FDA PCI 1200)</name>
    <dbReference type="NCBI Taxonomy" id="176280"/>
    <lineage>
        <taxon>Bacteria</taxon>
        <taxon>Bacillati</taxon>
        <taxon>Bacillota</taxon>
        <taxon>Bacilli</taxon>
        <taxon>Bacillales</taxon>
        <taxon>Staphylococcaceae</taxon>
        <taxon>Staphylococcus</taxon>
    </lineage>
</organism>
<comment type="similarity">
    <text evidence="1">Belongs to the DprA/Smf family.</text>
</comment>
<dbReference type="AlphaFoldDB" id="A0A0H2VFZ6"/>
<dbReference type="SMR" id="A0A0H2VFZ6"/>
<dbReference type="PATRIC" id="fig|176280.10.peg.900"/>
<dbReference type="HOGENOM" id="CLU_029601_3_3_9"/>
<dbReference type="SUPFAM" id="SSF102405">
    <property type="entry name" value="MCP/YpsA-like"/>
    <property type="match status" value="1"/>
</dbReference>
<dbReference type="Gene3D" id="3.40.50.450">
    <property type="match status" value="1"/>
</dbReference>
<evidence type="ECO:0000313" key="3">
    <source>
        <dbReference type="EMBL" id="AAO04522.1"/>
    </source>
</evidence>
<protein>
    <submittedName>
        <fullName evidence="3">DNA processing Smf protein</fullName>
    </submittedName>
</protein>
<dbReference type="InterPro" id="IPR057666">
    <property type="entry name" value="DrpA_SLOG"/>
</dbReference>
<name>A0A0H2VFZ6_STAES</name>
<gene>
    <name evidence="3" type="ordered locus">SE_0925</name>
</gene>